<feature type="transmembrane region" description="Helical" evidence="7">
    <location>
        <begin position="612"/>
        <end position="632"/>
    </location>
</feature>
<name>A0A2G6K9D0_9ACTN</name>
<dbReference type="PROSITE" id="PS50928">
    <property type="entry name" value="ABC_TM1"/>
    <property type="match status" value="1"/>
</dbReference>
<evidence type="ECO:0000256" key="5">
    <source>
        <dbReference type="ARBA" id="ARBA00022989"/>
    </source>
</evidence>
<feature type="transmembrane region" description="Helical" evidence="7">
    <location>
        <begin position="86"/>
        <end position="105"/>
    </location>
</feature>
<dbReference type="GO" id="GO:0043190">
    <property type="term" value="C:ATP-binding cassette (ABC) transporter complex"/>
    <property type="evidence" value="ECO:0007669"/>
    <property type="project" value="TreeGrafter"/>
</dbReference>
<feature type="transmembrane region" description="Helical" evidence="7">
    <location>
        <begin position="644"/>
        <end position="668"/>
    </location>
</feature>
<dbReference type="AlphaFoldDB" id="A0A2G6K9D0"/>
<dbReference type="Gene3D" id="1.10.3720.10">
    <property type="entry name" value="MetI-like"/>
    <property type="match status" value="1"/>
</dbReference>
<feature type="domain" description="ABC transmembrane type-1" evidence="8">
    <location>
        <begin position="108"/>
        <end position="287"/>
    </location>
</feature>
<feature type="transmembrane region" description="Helical" evidence="7">
    <location>
        <begin position="459"/>
        <end position="479"/>
    </location>
</feature>
<dbReference type="Pfam" id="PF00528">
    <property type="entry name" value="BPD_transp_1"/>
    <property type="match status" value="1"/>
</dbReference>
<feature type="transmembrane region" description="Helical" evidence="7">
    <location>
        <begin position="428"/>
        <end position="447"/>
    </location>
</feature>
<evidence type="ECO:0000256" key="2">
    <source>
        <dbReference type="ARBA" id="ARBA00022448"/>
    </source>
</evidence>
<feature type="transmembrane region" description="Helical" evidence="7">
    <location>
        <begin position="582"/>
        <end position="600"/>
    </location>
</feature>
<dbReference type="EMBL" id="PDSL01000051">
    <property type="protein sequence ID" value="PIE32271.1"/>
    <property type="molecule type" value="Genomic_DNA"/>
</dbReference>
<feature type="transmembrane region" description="Helical" evidence="7">
    <location>
        <begin position="343"/>
        <end position="363"/>
    </location>
</feature>
<gene>
    <name evidence="9" type="ORF">CSA55_03615</name>
</gene>
<evidence type="ECO:0000256" key="6">
    <source>
        <dbReference type="ARBA" id="ARBA00023136"/>
    </source>
</evidence>
<dbReference type="SUPFAM" id="SSF161098">
    <property type="entry name" value="MetI-like"/>
    <property type="match status" value="1"/>
</dbReference>
<accession>A0A2G6K9D0</accession>
<comment type="caution">
    <text evidence="9">The sequence shown here is derived from an EMBL/GenBank/DDBJ whole genome shotgun (WGS) entry which is preliminary data.</text>
</comment>
<feature type="transmembrane region" description="Helical" evidence="7">
    <location>
        <begin position="156"/>
        <end position="182"/>
    </location>
</feature>
<evidence type="ECO:0000256" key="7">
    <source>
        <dbReference type="RuleBase" id="RU363032"/>
    </source>
</evidence>
<dbReference type="InterPro" id="IPR035906">
    <property type="entry name" value="MetI-like_sf"/>
</dbReference>
<comment type="subcellular location">
    <subcellularLocation>
        <location evidence="7">Cell membrane</location>
        <topology evidence="7">Multi-pass membrane protein</topology>
    </subcellularLocation>
    <subcellularLocation>
        <location evidence="1">Membrane</location>
        <topology evidence="1">Multi-pass membrane protein</topology>
    </subcellularLocation>
</comment>
<proteinExistence type="inferred from homology"/>
<feature type="transmembrane region" description="Helical" evidence="7">
    <location>
        <begin position="500"/>
        <end position="520"/>
    </location>
</feature>
<protein>
    <recommendedName>
        <fullName evidence="8">ABC transmembrane type-1 domain-containing protein</fullName>
    </recommendedName>
</protein>
<dbReference type="GO" id="GO:0015871">
    <property type="term" value="P:choline transport"/>
    <property type="evidence" value="ECO:0007669"/>
    <property type="project" value="TreeGrafter"/>
</dbReference>
<evidence type="ECO:0000256" key="3">
    <source>
        <dbReference type="ARBA" id="ARBA00022475"/>
    </source>
</evidence>
<keyword evidence="4 7" id="KW-0812">Transmembrane</keyword>
<comment type="similarity">
    <text evidence="7">Belongs to the binding-protein-dependent transport system permease family.</text>
</comment>
<keyword evidence="5 7" id="KW-1133">Transmembrane helix</keyword>
<organism evidence="9 10">
    <name type="scientific">Ilumatobacter coccineus</name>
    <dbReference type="NCBI Taxonomy" id="467094"/>
    <lineage>
        <taxon>Bacteria</taxon>
        <taxon>Bacillati</taxon>
        <taxon>Actinomycetota</taxon>
        <taxon>Acidimicrobiia</taxon>
        <taxon>Acidimicrobiales</taxon>
        <taxon>Ilumatobacteraceae</taxon>
        <taxon>Ilumatobacter</taxon>
    </lineage>
</organism>
<dbReference type="Proteomes" id="UP000230914">
    <property type="component" value="Unassembled WGS sequence"/>
</dbReference>
<sequence>MTMISAADPNLIDDRVLDQFTIPFGDWIKQIITWVVAHLEGLLDVIKWPFDVLLHTIVDSFLTEVSWVVVVAIMFVIAYLARNLRVAIGVAIALIVCGLLGYEYWIQTARTIGYIAVAVIICVIVGIPIGILSGRYDGVWRVVRPVLDAMQVVHSFVYMLPFIYFWGIGEVSATMVTMIFAIPPLIRLTNLGIRQVPAEVVEASRSFGASERRVLVDVQIPLARPAIMTGINQTLLLSISMLGIAAIMGAGGLGNLLFKAINNQDPALAASAGLAFFLVAVVLDRISQPEGGNNAGLFRRIGRAWRARRDPSALLADRGGEAVVDTGRWNGTVVPLTSAERSAALISAAGAVIAVISLVLPWAHDAAKYSSYARRADEALAGQVLNGLAASGGSWFGVVIAGSAVVVVAAAVVGMVRPGWGPRWLRPDGATAVSIVVALVALAYGFGQASPRAVDHRPGVGVIVAIIGGLIMVAGSLWWMVITPTSPRRPLPLSISKGRLLGGGVAVILAVIALVSAWSFDQRQDVVFSPELEAEIQEIKDQVEAGEVAEAVGAQQITTLRNQATVAERIILDGATSQGARLGWWTLLASGAGLVALIPGAGLSRASDRHRWIASTVSIGCGAGAAGVGLAWIGTLARATDPKIVSGVGSFIAVLAGGLLVAVSTKLVTNFERDRVYRDQG</sequence>
<evidence type="ECO:0000256" key="1">
    <source>
        <dbReference type="ARBA" id="ARBA00004141"/>
    </source>
</evidence>
<dbReference type="FunFam" id="1.10.3720.10:FF:000001">
    <property type="entry name" value="Glycine betaine ABC transporter, permease"/>
    <property type="match status" value="1"/>
</dbReference>
<keyword evidence="3" id="KW-1003">Cell membrane</keyword>
<feature type="transmembrane region" description="Helical" evidence="7">
    <location>
        <begin position="61"/>
        <end position="80"/>
    </location>
</feature>
<evidence type="ECO:0000313" key="10">
    <source>
        <dbReference type="Proteomes" id="UP000230914"/>
    </source>
</evidence>
<dbReference type="PANTHER" id="PTHR47737:SF1">
    <property type="entry name" value="GLYCINE BETAINE_PROLINE BETAINE TRANSPORT SYSTEM PERMEASE PROTEIN PROW"/>
    <property type="match status" value="1"/>
</dbReference>
<evidence type="ECO:0000256" key="4">
    <source>
        <dbReference type="ARBA" id="ARBA00022692"/>
    </source>
</evidence>
<evidence type="ECO:0000259" key="8">
    <source>
        <dbReference type="PROSITE" id="PS50928"/>
    </source>
</evidence>
<feature type="transmembrane region" description="Helical" evidence="7">
    <location>
        <begin position="395"/>
        <end position="416"/>
    </location>
</feature>
<evidence type="ECO:0000313" key="9">
    <source>
        <dbReference type="EMBL" id="PIE32271.1"/>
    </source>
</evidence>
<keyword evidence="2 7" id="KW-0813">Transport</keyword>
<reference evidence="9 10" key="1">
    <citation type="submission" date="2017-10" db="EMBL/GenBank/DDBJ databases">
        <title>Novel microbial diversity and functional potential in the marine mammal oral microbiome.</title>
        <authorList>
            <person name="Dudek N.K."/>
            <person name="Sun C.L."/>
            <person name="Burstein D."/>
            <person name="Kantor R.S."/>
            <person name="Aliaga Goltsman D.S."/>
            <person name="Bik E.M."/>
            <person name="Thomas B.C."/>
            <person name="Banfield J.F."/>
            <person name="Relman D.A."/>
        </authorList>
    </citation>
    <scope>NUCLEOTIDE SEQUENCE [LARGE SCALE GENOMIC DNA]</scope>
    <source>
        <strain evidence="9">DOLJORAL78_61_10</strain>
    </source>
</reference>
<keyword evidence="6 7" id="KW-0472">Membrane</keyword>
<dbReference type="InterPro" id="IPR000515">
    <property type="entry name" value="MetI-like"/>
</dbReference>
<dbReference type="CDD" id="cd06261">
    <property type="entry name" value="TM_PBP2"/>
    <property type="match status" value="1"/>
</dbReference>
<feature type="transmembrane region" description="Helical" evidence="7">
    <location>
        <begin position="234"/>
        <end position="254"/>
    </location>
</feature>
<dbReference type="GO" id="GO:0015226">
    <property type="term" value="F:carnitine transmembrane transporter activity"/>
    <property type="evidence" value="ECO:0007669"/>
    <property type="project" value="TreeGrafter"/>
</dbReference>
<dbReference type="GO" id="GO:0005275">
    <property type="term" value="F:amine transmembrane transporter activity"/>
    <property type="evidence" value="ECO:0007669"/>
    <property type="project" value="TreeGrafter"/>
</dbReference>
<dbReference type="GO" id="GO:0031460">
    <property type="term" value="P:glycine betaine transport"/>
    <property type="evidence" value="ECO:0007669"/>
    <property type="project" value="TreeGrafter"/>
</dbReference>
<dbReference type="PANTHER" id="PTHR47737">
    <property type="entry name" value="GLYCINE BETAINE/PROLINE BETAINE TRANSPORT SYSTEM PERMEASE PROTEIN PROW"/>
    <property type="match status" value="1"/>
</dbReference>
<feature type="transmembrane region" description="Helical" evidence="7">
    <location>
        <begin position="112"/>
        <end position="136"/>
    </location>
</feature>